<dbReference type="STRING" id="331648.BST97_07480"/>
<evidence type="ECO:0000313" key="3">
    <source>
        <dbReference type="Proteomes" id="UP000193431"/>
    </source>
</evidence>
<reference evidence="2 3" key="1">
    <citation type="submission" date="2016-11" db="EMBL/GenBank/DDBJ databases">
        <title>Trade-off between light-utilization and light-protection in marine flavobacteria.</title>
        <authorList>
            <person name="Kumagai Y."/>
        </authorList>
    </citation>
    <scope>NUCLEOTIDE SEQUENCE [LARGE SCALE GENOMIC DNA]</scope>
    <source>
        <strain evidence="2 3">JCM 13191</strain>
    </source>
</reference>
<dbReference type="GO" id="GO:0016209">
    <property type="term" value="F:antioxidant activity"/>
    <property type="evidence" value="ECO:0007669"/>
    <property type="project" value="InterPro"/>
</dbReference>
<sequence length="131" mass="15587">MFFFNINKFEELRAEIEAKDKIILTAETFSLTRLDGEEVSVNLHKRDTLLLNFWATWCKPCIEEMLVDDQTSKSKYYISLESLETIKGFMRKHPNINVDTYRLDSIELPFEPKKIPFYPYHLKIYDGKIVK</sequence>
<protein>
    <recommendedName>
        <fullName evidence="1">Alkyl hydroperoxide reductase subunit C/ Thiol specific antioxidant domain-containing protein</fullName>
    </recommendedName>
</protein>
<dbReference type="InterPro" id="IPR036249">
    <property type="entry name" value="Thioredoxin-like_sf"/>
</dbReference>
<dbReference type="EMBL" id="CP019344">
    <property type="protein sequence ID" value="ARN77855.1"/>
    <property type="molecule type" value="Genomic_DNA"/>
</dbReference>
<accession>A0A1W6MJS0</accession>
<dbReference type="InterPro" id="IPR000866">
    <property type="entry name" value="AhpC/TSA"/>
</dbReference>
<gene>
    <name evidence="2" type="ORF">BST97_07480</name>
</gene>
<dbReference type="Pfam" id="PF00578">
    <property type="entry name" value="AhpC-TSA"/>
    <property type="match status" value="1"/>
</dbReference>
<dbReference type="OrthoDB" id="9815205at2"/>
<keyword evidence="3" id="KW-1185">Reference proteome</keyword>
<dbReference type="Gene3D" id="3.40.30.10">
    <property type="entry name" value="Glutaredoxin"/>
    <property type="match status" value="1"/>
</dbReference>
<organism evidence="2 3">
    <name type="scientific">Nonlabens spongiae</name>
    <dbReference type="NCBI Taxonomy" id="331648"/>
    <lineage>
        <taxon>Bacteria</taxon>
        <taxon>Pseudomonadati</taxon>
        <taxon>Bacteroidota</taxon>
        <taxon>Flavobacteriia</taxon>
        <taxon>Flavobacteriales</taxon>
        <taxon>Flavobacteriaceae</taxon>
        <taxon>Nonlabens</taxon>
    </lineage>
</organism>
<dbReference type="AlphaFoldDB" id="A0A1W6MJS0"/>
<evidence type="ECO:0000313" key="2">
    <source>
        <dbReference type="EMBL" id="ARN77855.1"/>
    </source>
</evidence>
<feature type="domain" description="Alkyl hydroperoxide reductase subunit C/ Thiol specific antioxidant" evidence="1">
    <location>
        <begin position="26"/>
        <end position="66"/>
    </location>
</feature>
<name>A0A1W6MJS0_9FLAO</name>
<proteinExistence type="predicted"/>
<dbReference type="CDD" id="cd02966">
    <property type="entry name" value="TlpA_like_family"/>
    <property type="match status" value="1"/>
</dbReference>
<dbReference type="SUPFAM" id="SSF52833">
    <property type="entry name" value="Thioredoxin-like"/>
    <property type="match status" value="1"/>
</dbReference>
<evidence type="ECO:0000259" key="1">
    <source>
        <dbReference type="Pfam" id="PF00578"/>
    </source>
</evidence>
<dbReference type="GO" id="GO:0016491">
    <property type="term" value="F:oxidoreductase activity"/>
    <property type="evidence" value="ECO:0007669"/>
    <property type="project" value="InterPro"/>
</dbReference>
<dbReference type="Proteomes" id="UP000193431">
    <property type="component" value="Chromosome"/>
</dbReference>